<feature type="transmembrane region" description="Helical" evidence="4">
    <location>
        <begin position="623"/>
        <end position="645"/>
    </location>
</feature>
<dbReference type="InterPro" id="IPR013783">
    <property type="entry name" value="Ig-like_fold"/>
</dbReference>
<protein>
    <submittedName>
        <fullName evidence="7">Protein QNR-71</fullName>
    </submittedName>
</protein>
<comment type="similarity">
    <text evidence="3">Belongs to the PMEL/NMB family.</text>
</comment>
<dbReference type="GO" id="GO:0005886">
    <property type="term" value="C:plasma membrane"/>
    <property type="evidence" value="ECO:0007669"/>
    <property type="project" value="TreeGrafter"/>
</dbReference>
<dbReference type="AlphaFoldDB" id="A0A5C6NGL8"/>
<evidence type="ECO:0000313" key="8">
    <source>
        <dbReference type="Proteomes" id="UP000324091"/>
    </source>
</evidence>
<dbReference type="Gene3D" id="2.60.40.10">
    <property type="entry name" value="Immunoglobulins"/>
    <property type="match status" value="1"/>
</dbReference>
<dbReference type="GO" id="GO:0007155">
    <property type="term" value="P:cell adhesion"/>
    <property type="evidence" value="ECO:0007669"/>
    <property type="project" value="TreeGrafter"/>
</dbReference>
<feature type="signal peptide" evidence="5">
    <location>
        <begin position="1"/>
        <end position="21"/>
    </location>
</feature>
<dbReference type="Pfam" id="PF20433">
    <property type="entry name" value="PKAT_KLD"/>
    <property type="match status" value="1"/>
</dbReference>
<dbReference type="Proteomes" id="UP000324091">
    <property type="component" value="Chromosome 21"/>
</dbReference>
<dbReference type="FunFam" id="2.60.40.10:FF:003012">
    <property type="entry name" value="Glycoprotein (transmembrane) nmb"/>
    <property type="match status" value="1"/>
</dbReference>
<reference evidence="7 8" key="1">
    <citation type="submission" date="2019-04" db="EMBL/GenBank/DDBJ databases">
        <title>Chromosome genome assembly for Takifugu flavidus.</title>
        <authorList>
            <person name="Xiao S."/>
        </authorList>
    </citation>
    <scope>NUCLEOTIDE SEQUENCE [LARGE SCALE GENOMIC DNA]</scope>
    <source>
        <strain evidence="7">HTHZ2018</strain>
        <tissue evidence="7">Muscle</tissue>
    </source>
</reference>
<name>A0A5C6NGL8_9TELE</name>
<evidence type="ECO:0000256" key="4">
    <source>
        <dbReference type="SAM" id="Phobius"/>
    </source>
</evidence>
<feature type="chain" id="PRO_5022790541" evidence="5">
    <location>
        <begin position="22"/>
        <end position="695"/>
    </location>
</feature>
<keyword evidence="2" id="KW-0325">Glycoprotein</keyword>
<keyword evidence="4" id="KW-0472">Membrane</keyword>
<dbReference type="SUPFAM" id="SSF49299">
    <property type="entry name" value="PKD domain"/>
    <property type="match status" value="1"/>
</dbReference>
<evidence type="ECO:0000256" key="5">
    <source>
        <dbReference type="SAM" id="SignalP"/>
    </source>
</evidence>
<keyword evidence="4" id="KW-0812">Transmembrane</keyword>
<evidence type="ECO:0000256" key="3">
    <source>
        <dbReference type="ARBA" id="ARBA00025776"/>
    </source>
</evidence>
<dbReference type="CDD" id="cd00146">
    <property type="entry name" value="PKD"/>
    <property type="match status" value="1"/>
</dbReference>
<accession>A0A5C6NGL8</accession>
<dbReference type="EMBL" id="RHFK02000014">
    <property type="protein sequence ID" value="TWW65749.1"/>
    <property type="molecule type" value="Genomic_DNA"/>
</dbReference>
<dbReference type="GO" id="GO:0005178">
    <property type="term" value="F:integrin binding"/>
    <property type="evidence" value="ECO:0007669"/>
    <property type="project" value="TreeGrafter"/>
</dbReference>
<keyword evidence="8" id="KW-1185">Reference proteome</keyword>
<dbReference type="PROSITE" id="PS50093">
    <property type="entry name" value="PKD"/>
    <property type="match status" value="1"/>
</dbReference>
<evidence type="ECO:0000256" key="1">
    <source>
        <dbReference type="ARBA" id="ARBA00022729"/>
    </source>
</evidence>
<dbReference type="InterPro" id="IPR059017">
    <property type="entry name" value="PMEL_NMB_N"/>
</dbReference>
<dbReference type="PANTHER" id="PTHR11861:SF11">
    <property type="entry name" value="TRANSMEMBRANE GLYCOPROTEIN NMB"/>
    <property type="match status" value="1"/>
</dbReference>
<sequence length="695" mass="77245">MDATRCVFLLIGASFLCQADGRKTFGAVFPHKHDASNKFPFPIPPIPGWDPDTKPWDDYLYPPLNLNANELTRHHSKPKVHLTSDSPALNGSCVTFTAKLEYPPCQKEDANGDLVWDEHCEDGTELEASGAVRAQPGHAPQHHHLIKTNINPTNGQLRSGYVYNWTSWLDDYGFGKCPDVKKCNVFPDGKPFPQSNDWRRKSYVYVWHTMGQYYETCDGSSSSVTINTTNIPLGAEIMEVMVYRKRERRKYSPLSVDNTVFYVTDKIPVAVHISQKAAVNQSENVFFRGKDVVFRVHLHDPSGYLKTAAALDYIWDFRDGNQLVTHRNVTTHTYSRLGTMNVKLVVEAAFPVECPPTSAPSTGTERNLNMDTAGQSKGPWLTWPLQISKGKLLDRNGRIRSRHFLSTEAVLCDESIFVSLQRSPLMLSPYVGTPPRICFCPPPGQLSTSQASSTSIALTTDSLPSTVASVTPEFDPTTRAWLHIRHLRSQECFRYAHGTFSGNITIIEPPSSLKSEPKSRIVDVSASRVTQTDISFRVKCLGNIPVSACTIVSDPSCTEVQAVTCDDVPPSSLCEVHLRRRFAEPGTYCVNITLEDSSSMALTSTTVTINKSQDAPASSGSNAAVALSSAAALMAVFAFIAYLMCRRYKVYRPIRGPLLDNMRCGGVRGRVVHLRETLFPSREESHHLLTERRPV</sequence>
<dbReference type="InterPro" id="IPR045219">
    <property type="entry name" value="PKAT"/>
</dbReference>
<dbReference type="InterPro" id="IPR035986">
    <property type="entry name" value="PKD_dom_sf"/>
</dbReference>
<comment type="caution">
    <text evidence="7">The sequence shown here is derived from an EMBL/GenBank/DDBJ whole genome shotgun (WGS) entry which is preliminary data.</text>
</comment>
<dbReference type="InterPro" id="IPR046846">
    <property type="entry name" value="PKAT_KLD"/>
</dbReference>
<evidence type="ECO:0000313" key="7">
    <source>
        <dbReference type="EMBL" id="TWW65749.1"/>
    </source>
</evidence>
<proteinExistence type="inferred from homology"/>
<evidence type="ECO:0000259" key="6">
    <source>
        <dbReference type="PROSITE" id="PS50093"/>
    </source>
</evidence>
<gene>
    <name evidence="7" type="ORF">D4764_21G0006490</name>
</gene>
<dbReference type="Pfam" id="PF26141">
    <property type="entry name" value="PMEL_NMB_N"/>
    <property type="match status" value="1"/>
</dbReference>
<feature type="domain" description="PKD" evidence="6">
    <location>
        <begin position="313"/>
        <end position="346"/>
    </location>
</feature>
<dbReference type="Pfam" id="PF00801">
    <property type="entry name" value="PKD"/>
    <property type="match status" value="1"/>
</dbReference>
<keyword evidence="4" id="KW-1133">Transmembrane helix</keyword>
<organism evidence="7 8">
    <name type="scientific">Takifugu flavidus</name>
    <name type="common">sansaifugu</name>
    <dbReference type="NCBI Taxonomy" id="433684"/>
    <lineage>
        <taxon>Eukaryota</taxon>
        <taxon>Metazoa</taxon>
        <taxon>Chordata</taxon>
        <taxon>Craniata</taxon>
        <taxon>Vertebrata</taxon>
        <taxon>Euteleostomi</taxon>
        <taxon>Actinopterygii</taxon>
        <taxon>Neopterygii</taxon>
        <taxon>Teleostei</taxon>
        <taxon>Neoteleostei</taxon>
        <taxon>Acanthomorphata</taxon>
        <taxon>Eupercaria</taxon>
        <taxon>Tetraodontiformes</taxon>
        <taxon>Tetradontoidea</taxon>
        <taxon>Tetraodontidae</taxon>
        <taxon>Takifugu</taxon>
    </lineage>
</organism>
<dbReference type="PANTHER" id="PTHR11861">
    <property type="entry name" value="MELANOCYTE PROTEIN PMEL 17-RELATED"/>
    <property type="match status" value="1"/>
</dbReference>
<keyword evidence="1 5" id="KW-0732">Signal</keyword>
<evidence type="ECO:0000256" key="2">
    <source>
        <dbReference type="ARBA" id="ARBA00023180"/>
    </source>
</evidence>
<dbReference type="InterPro" id="IPR000601">
    <property type="entry name" value="PKD_dom"/>
</dbReference>